<dbReference type="Proteomes" id="UP001142393">
    <property type="component" value="Unassembled WGS sequence"/>
</dbReference>
<name>A0A9W8TZI4_9AGAR</name>
<comment type="caution">
    <text evidence="6">The sequence shown here is derived from an EMBL/GenBank/DDBJ whole genome shotgun (WGS) entry which is preliminary data.</text>
</comment>
<dbReference type="GO" id="GO:0050661">
    <property type="term" value="F:NADP binding"/>
    <property type="evidence" value="ECO:0007669"/>
    <property type="project" value="InterPro"/>
</dbReference>
<evidence type="ECO:0000313" key="7">
    <source>
        <dbReference type="Proteomes" id="UP001142393"/>
    </source>
</evidence>
<protein>
    <submittedName>
        <fullName evidence="6">FAD/NAD-P-binding domain-containing protein</fullName>
    </submittedName>
</protein>
<gene>
    <name evidence="6" type="ORF">DFH05DRAFT_1523333</name>
</gene>
<dbReference type="SUPFAM" id="SSF51905">
    <property type="entry name" value="FAD/NAD(P)-binding domain"/>
    <property type="match status" value="2"/>
</dbReference>
<evidence type="ECO:0000256" key="4">
    <source>
        <dbReference type="ARBA" id="ARBA00022857"/>
    </source>
</evidence>
<keyword evidence="2" id="KW-0285">Flavoprotein</keyword>
<dbReference type="InterPro" id="IPR050346">
    <property type="entry name" value="FMO-like"/>
</dbReference>
<evidence type="ECO:0000256" key="2">
    <source>
        <dbReference type="ARBA" id="ARBA00022630"/>
    </source>
</evidence>
<evidence type="ECO:0000256" key="3">
    <source>
        <dbReference type="ARBA" id="ARBA00022827"/>
    </source>
</evidence>
<dbReference type="PANTHER" id="PTHR23023">
    <property type="entry name" value="DIMETHYLANILINE MONOOXYGENASE"/>
    <property type="match status" value="1"/>
</dbReference>
<sequence>MELSDVRIERTENLVPKRLCIIGAGPAGLAALKIILDTPQYQSGAWVPVAYETRDQVGGVCKKRLPALSTADDLPFSPLYDSLTTNLPHPVMAYTSFPFPPETPVFPPARVVETYLKSYAKMFNLLPHIQLNTSVDTVERLTDGQGQWKVKLSSEQIEVFDFLIVCNGHYRVPRYPEIPGLESWRASNHAMHSAWYRRPTHKYGDKVLVIGAGPSGLDISSEMAENGVTIIHSIRENRSEDLGNIKRRGSVIEFKDNGVVLFEDGTVEEGISFCIIATGYETTFPFLPEPAIIRNTLPPPIPPIPQSLYNSTFHVFPLAKHIFPLGYTNPNIAFLGLLVRVAPFPLLEAQARATVHVFANPSTLDYTREAVDIMSRYADLSSELASEDPLMIARVWHRFTDYEQFDYRDSLYEFSDASTQEGITGIEGRIVVPDWEKKMYDAKGVLRQFWIYLEKEGLAEVWLRGVGKGGIHEWVELLERMLRDARENGGESVKEDTLDADKSKL</sequence>
<keyword evidence="7" id="KW-1185">Reference proteome</keyword>
<dbReference type="GO" id="GO:0004499">
    <property type="term" value="F:N,N-dimethylaniline monooxygenase activity"/>
    <property type="evidence" value="ECO:0007669"/>
    <property type="project" value="InterPro"/>
</dbReference>
<accession>A0A9W8TZI4</accession>
<comment type="similarity">
    <text evidence="1">Belongs to the FMO family.</text>
</comment>
<dbReference type="InterPro" id="IPR000960">
    <property type="entry name" value="Flavin_mOase"/>
</dbReference>
<keyword evidence="4" id="KW-0521">NADP</keyword>
<keyword evidence="3" id="KW-0274">FAD</keyword>
<dbReference type="EMBL" id="JANVFU010000004">
    <property type="protein sequence ID" value="KAJ3746720.1"/>
    <property type="molecule type" value="Genomic_DNA"/>
</dbReference>
<proteinExistence type="inferred from homology"/>
<reference evidence="6 7" key="1">
    <citation type="journal article" date="2023" name="Proc. Natl. Acad. Sci. U.S.A.">
        <title>A global phylogenomic analysis of the shiitake genus Lentinula.</title>
        <authorList>
            <person name="Sierra-Patev S."/>
            <person name="Min B."/>
            <person name="Naranjo-Ortiz M."/>
            <person name="Looney B."/>
            <person name="Konkel Z."/>
            <person name="Slot J.C."/>
            <person name="Sakamoto Y."/>
            <person name="Steenwyk J.L."/>
            <person name="Rokas A."/>
            <person name="Carro J."/>
            <person name="Camarero S."/>
            <person name="Ferreira P."/>
            <person name="Molpeceres G."/>
            <person name="Ruiz-Duenas F.J."/>
            <person name="Serrano A."/>
            <person name="Henrissat B."/>
            <person name="Drula E."/>
            <person name="Hughes K.W."/>
            <person name="Mata J.L."/>
            <person name="Ishikawa N.K."/>
            <person name="Vargas-Isla R."/>
            <person name="Ushijima S."/>
            <person name="Smith C.A."/>
            <person name="Donoghue J."/>
            <person name="Ahrendt S."/>
            <person name="Andreopoulos W."/>
            <person name="He G."/>
            <person name="LaButti K."/>
            <person name="Lipzen A."/>
            <person name="Ng V."/>
            <person name="Riley R."/>
            <person name="Sandor L."/>
            <person name="Barry K."/>
            <person name="Martinez A.T."/>
            <person name="Xiao Y."/>
            <person name="Gibbons J.G."/>
            <person name="Terashima K."/>
            <person name="Grigoriev I.V."/>
            <person name="Hibbett D."/>
        </authorList>
    </citation>
    <scope>NUCLEOTIDE SEQUENCE [LARGE SCALE GENOMIC DNA]</scope>
    <source>
        <strain evidence="6 7">TFB7810</strain>
    </source>
</reference>
<evidence type="ECO:0000256" key="5">
    <source>
        <dbReference type="ARBA" id="ARBA00023002"/>
    </source>
</evidence>
<evidence type="ECO:0000313" key="6">
    <source>
        <dbReference type="EMBL" id="KAJ3746720.1"/>
    </source>
</evidence>
<evidence type="ECO:0000256" key="1">
    <source>
        <dbReference type="ARBA" id="ARBA00009183"/>
    </source>
</evidence>
<dbReference type="InterPro" id="IPR036188">
    <property type="entry name" value="FAD/NAD-bd_sf"/>
</dbReference>
<dbReference type="Pfam" id="PF00743">
    <property type="entry name" value="FMO-like"/>
    <property type="match status" value="2"/>
</dbReference>
<organism evidence="6 7">
    <name type="scientific">Lentinula detonsa</name>
    <dbReference type="NCBI Taxonomy" id="2804962"/>
    <lineage>
        <taxon>Eukaryota</taxon>
        <taxon>Fungi</taxon>
        <taxon>Dikarya</taxon>
        <taxon>Basidiomycota</taxon>
        <taxon>Agaricomycotina</taxon>
        <taxon>Agaricomycetes</taxon>
        <taxon>Agaricomycetidae</taxon>
        <taxon>Agaricales</taxon>
        <taxon>Marasmiineae</taxon>
        <taxon>Omphalotaceae</taxon>
        <taxon>Lentinula</taxon>
    </lineage>
</organism>
<dbReference type="PRINTS" id="PR00370">
    <property type="entry name" value="FMOXYGENASE"/>
</dbReference>
<dbReference type="InterPro" id="IPR020946">
    <property type="entry name" value="Flavin_mOase-like"/>
</dbReference>
<keyword evidence="5" id="KW-0560">Oxidoreductase</keyword>
<dbReference type="AlphaFoldDB" id="A0A9W8TZI4"/>
<dbReference type="GO" id="GO:0050660">
    <property type="term" value="F:flavin adenine dinucleotide binding"/>
    <property type="evidence" value="ECO:0007669"/>
    <property type="project" value="InterPro"/>
</dbReference>
<dbReference type="Gene3D" id="3.50.50.60">
    <property type="entry name" value="FAD/NAD(P)-binding domain"/>
    <property type="match status" value="2"/>
</dbReference>